<sequence length="249" mass="29309">MYEPKSRMFYDAVDPKTGEVMKKWSPFWSEKKEQTLNDVARPNNEGSIYKDMYEYTKDEKYKKLFIDLCESLVEKQGKEGLWMDFTPNDKEAGYFHPRFNLWYAESLLEGYDLTGDKRFLNAALKTAKFYTKYQKKNGAFYYRNYLDGTGDKYSISGSTTAFAGILWIRLLKYGVGDEFKSNIEKSKKWILKNQISINHADKNLAGAFPEIRSKSKKGKLKIYNRDVGTSFCLRFLCDYYDYEFGDRKE</sequence>
<gene>
    <name evidence="1" type="ORF">MNBD_IGNAVI01-2094</name>
</gene>
<name>A0A3B1C3G0_9ZZZZ</name>
<evidence type="ECO:0000313" key="1">
    <source>
        <dbReference type="EMBL" id="VAX22642.1"/>
    </source>
</evidence>
<dbReference type="Gene3D" id="1.50.10.20">
    <property type="match status" value="1"/>
</dbReference>
<dbReference type="EMBL" id="UOGD01000233">
    <property type="protein sequence ID" value="VAX22642.1"/>
    <property type="molecule type" value="Genomic_DNA"/>
</dbReference>
<dbReference type="InterPro" id="IPR008928">
    <property type="entry name" value="6-hairpin_glycosidase_sf"/>
</dbReference>
<evidence type="ECO:0008006" key="2">
    <source>
        <dbReference type="Google" id="ProtNLM"/>
    </source>
</evidence>
<organism evidence="1">
    <name type="scientific">hydrothermal vent metagenome</name>
    <dbReference type="NCBI Taxonomy" id="652676"/>
    <lineage>
        <taxon>unclassified sequences</taxon>
        <taxon>metagenomes</taxon>
        <taxon>ecological metagenomes</taxon>
    </lineage>
</organism>
<proteinExistence type="predicted"/>
<dbReference type="AlphaFoldDB" id="A0A3B1C3G0"/>
<dbReference type="SUPFAM" id="SSF48208">
    <property type="entry name" value="Six-hairpin glycosidases"/>
    <property type="match status" value="1"/>
</dbReference>
<reference evidence="1" key="1">
    <citation type="submission" date="2018-06" db="EMBL/GenBank/DDBJ databases">
        <authorList>
            <person name="Zhirakovskaya E."/>
        </authorList>
    </citation>
    <scope>NUCLEOTIDE SEQUENCE</scope>
</reference>
<dbReference type="GO" id="GO:0005975">
    <property type="term" value="P:carbohydrate metabolic process"/>
    <property type="evidence" value="ECO:0007669"/>
    <property type="project" value="InterPro"/>
</dbReference>
<protein>
    <recommendedName>
        <fullName evidence="2">Rhamnogalacturonides degradation protein RhiN</fullName>
    </recommendedName>
</protein>
<accession>A0A3B1C3G0</accession>